<dbReference type="InterPro" id="IPR003140">
    <property type="entry name" value="PLipase/COase/thioEstase"/>
</dbReference>
<protein>
    <submittedName>
        <fullName evidence="4">Phospholipase/Carboxylesterase</fullName>
    </submittedName>
</protein>
<dbReference type="PANTHER" id="PTHR10655:SF63">
    <property type="entry name" value="PHOSPHOLIPASE_CARBOXYLESTERASE_THIOESTERASE DOMAIN-CONTAINING PROTEIN"/>
    <property type="match status" value="1"/>
</dbReference>
<proteinExistence type="inferred from homology"/>
<dbReference type="AlphaFoldDB" id="A0A1G4BB34"/>
<name>A0A1G4BB34_9PEZI</name>
<dbReference type="STRING" id="1209926.A0A1G4BB34"/>
<dbReference type="GO" id="GO:0005737">
    <property type="term" value="C:cytoplasm"/>
    <property type="evidence" value="ECO:0007669"/>
    <property type="project" value="TreeGrafter"/>
</dbReference>
<dbReference type="GeneID" id="34559224"/>
<dbReference type="GO" id="GO:0008236">
    <property type="term" value="F:serine-type peptidase activity"/>
    <property type="evidence" value="ECO:0007669"/>
    <property type="project" value="InterPro"/>
</dbReference>
<dbReference type="InterPro" id="IPR029058">
    <property type="entry name" value="AB_hydrolase_fold"/>
</dbReference>
<dbReference type="Pfam" id="PF02230">
    <property type="entry name" value="Abhydrolase_2"/>
    <property type="match status" value="1"/>
</dbReference>
<dbReference type="GO" id="GO:0052689">
    <property type="term" value="F:carboxylic ester hydrolase activity"/>
    <property type="evidence" value="ECO:0007669"/>
    <property type="project" value="TreeGrafter"/>
</dbReference>
<organism evidence="4 5">
    <name type="scientific">Colletotrichum orchidophilum</name>
    <dbReference type="NCBI Taxonomy" id="1209926"/>
    <lineage>
        <taxon>Eukaryota</taxon>
        <taxon>Fungi</taxon>
        <taxon>Dikarya</taxon>
        <taxon>Ascomycota</taxon>
        <taxon>Pezizomycotina</taxon>
        <taxon>Sordariomycetes</taxon>
        <taxon>Hypocreomycetidae</taxon>
        <taxon>Glomerellales</taxon>
        <taxon>Glomerellaceae</taxon>
        <taxon>Colletotrichum</taxon>
    </lineage>
</organism>
<dbReference type="GO" id="GO:0008474">
    <property type="term" value="F:palmitoyl-(protein) hydrolase activity"/>
    <property type="evidence" value="ECO:0007669"/>
    <property type="project" value="TreeGrafter"/>
</dbReference>
<evidence type="ECO:0000313" key="4">
    <source>
        <dbReference type="EMBL" id="OHE98621.1"/>
    </source>
</evidence>
<reference evidence="4 5" key="1">
    <citation type="submission" date="2016-09" db="EMBL/GenBank/DDBJ databases">
        <authorList>
            <person name="Capua I."/>
            <person name="De Benedictis P."/>
            <person name="Joannis T."/>
            <person name="Lombin L.H."/>
            <person name="Cattoli G."/>
        </authorList>
    </citation>
    <scope>NUCLEOTIDE SEQUENCE [LARGE SCALE GENOMIC DNA]</scope>
    <source>
        <strain evidence="4 5">IMI 309357</strain>
    </source>
</reference>
<evidence type="ECO:0000259" key="3">
    <source>
        <dbReference type="Pfam" id="PF02230"/>
    </source>
</evidence>
<dbReference type="Proteomes" id="UP000176998">
    <property type="component" value="Unassembled WGS sequence"/>
</dbReference>
<dbReference type="GO" id="GO:0006508">
    <property type="term" value="P:proteolysis"/>
    <property type="evidence" value="ECO:0007669"/>
    <property type="project" value="InterPro"/>
</dbReference>
<accession>A0A1G4BB34</accession>
<feature type="domain" description="Phospholipase/carboxylesterase/thioesterase" evidence="3">
    <location>
        <begin position="74"/>
        <end position="177"/>
    </location>
</feature>
<dbReference type="EMBL" id="MJBS01000044">
    <property type="protein sequence ID" value="OHE98621.1"/>
    <property type="molecule type" value="Genomic_DNA"/>
</dbReference>
<dbReference type="PANTHER" id="PTHR10655">
    <property type="entry name" value="LYSOPHOSPHOLIPASE-RELATED"/>
    <property type="match status" value="1"/>
</dbReference>
<gene>
    <name evidence="4" type="ORF">CORC01_06072</name>
</gene>
<evidence type="ECO:0000313" key="5">
    <source>
        <dbReference type="Proteomes" id="UP000176998"/>
    </source>
</evidence>
<dbReference type="InterPro" id="IPR001375">
    <property type="entry name" value="Peptidase_S9_cat"/>
</dbReference>
<evidence type="ECO:0000256" key="1">
    <source>
        <dbReference type="ARBA" id="ARBA00006499"/>
    </source>
</evidence>
<dbReference type="OrthoDB" id="2418081at2759"/>
<dbReference type="Pfam" id="PF00326">
    <property type="entry name" value="Peptidase_S9"/>
    <property type="match status" value="1"/>
</dbReference>
<keyword evidence="5" id="KW-1185">Reference proteome</keyword>
<evidence type="ECO:0000259" key="2">
    <source>
        <dbReference type="Pfam" id="PF00326"/>
    </source>
</evidence>
<dbReference type="RefSeq" id="XP_022475770.1">
    <property type="nucleotide sequence ID" value="XM_022617714.1"/>
</dbReference>
<sequence length="287" mass="31724">MATAPGEIRTIDPVQGHEHTHTVILLHGRDSSGNDFAAEFFESEISQDLAKVLAQQCPGQADDIPPPRTLQDLFPTFKRVFPSASAIPSQRFGTPLTQWFDMWSTDNPGEKPELQEPGLCQSIDFISRLIDQESRFLSREKVILGGISQGSAAAVAAFLSSCEGLGGLFGFSSWAYPELSPYGVLDPNGKARCGKYHCIQHEKPKLGYIITKEITLTPIFLAHALDDDVVPVENGRIIYAALRNMGAVNVEWHEYQYGGHWITEPEGVDDLVRFLKRNLNTPKEGLS</sequence>
<dbReference type="InterPro" id="IPR050565">
    <property type="entry name" value="LYPA1-2/EST-like"/>
</dbReference>
<feature type="domain" description="Peptidase S9 prolyl oligopeptidase catalytic" evidence="2">
    <location>
        <begin position="217"/>
        <end position="280"/>
    </location>
</feature>
<dbReference type="Gene3D" id="3.40.50.1820">
    <property type="entry name" value="alpha/beta hydrolase"/>
    <property type="match status" value="1"/>
</dbReference>
<comment type="caution">
    <text evidence="4">The sequence shown here is derived from an EMBL/GenBank/DDBJ whole genome shotgun (WGS) entry which is preliminary data.</text>
</comment>
<dbReference type="SUPFAM" id="SSF53474">
    <property type="entry name" value="alpha/beta-Hydrolases"/>
    <property type="match status" value="1"/>
</dbReference>
<comment type="similarity">
    <text evidence="1">Belongs to the AB hydrolase superfamily. AB hydrolase 2 family.</text>
</comment>